<dbReference type="SMART" id="SM00267">
    <property type="entry name" value="GGDEF"/>
    <property type="match status" value="1"/>
</dbReference>
<evidence type="ECO:0000313" key="6">
    <source>
        <dbReference type="EMBL" id="UZW75550.1"/>
    </source>
</evidence>
<dbReference type="PROSITE" id="PS50887">
    <property type="entry name" value="GGDEF"/>
    <property type="match status" value="1"/>
</dbReference>
<organism evidence="6 7">
    <name type="scientific">Alkalimarinus sediminis</name>
    <dbReference type="NCBI Taxonomy" id="1632866"/>
    <lineage>
        <taxon>Bacteria</taxon>
        <taxon>Pseudomonadati</taxon>
        <taxon>Pseudomonadota</taxon>
        <taxon>Gammaproteobacteria</taxon>
        <taxon>Alteromonadales</taxon>
        <taxon>Alteromonadaceae</taxon>
        <taxon>Alkalimarinus</taxon>
    </lineage>
</organism>
<dbReference type="InterPro" id="IPR029787">
    <property type="entry name" value="Nucleotide_cyclase"/>
</dbReference>
<reference evidence="6" key="1">
    <citation type="submission" date="2022-07" db="EMBL/GenBank/DDBJ databases">
        <title>Alkalimarinus sp. nov., isolated from gut of a Alitta virens.</title>
        <authorList>
            <person name="Yang A.I."/>
            <person name="Shin N.-R."/>
        </authorList>
    </citation>
    <scope>NUCLEOTIDE SEQUENCE</scope>
    <source>
        <strain evidence="6">FA028</strain>
    </source>
</reference>
<dbReference type="SMART" id="SM00448">
    <property type="entry name" value="REC"/>
    <property type="match status" value="1"/>
</dbReference>
<dbReference type="CDD" id="cd01949">
    <property type="entry name" value="GGDEF"/>
    <property type="match status" value="1"/>
</dbReference>
<sequence>MESTKRPNEQEQVVTVNKALQILIIDDSEDDALLIMRALRKGGLRPEYLQVEGEEALRAALTQHSWDVVISDHNMPGLTSQDTISIVKEIDPDMPVIVVSGTIEEQIGVQAMQTGAQDYVMKDNLARLIPVIQRELQATEGRQARKEAEQNLHYLSFHDTLTSLLNRKEFERRLRAAVDDSKIFDQPNVLMYLDLDQFKIVNDTCGHVAGDELLKQVTRTLQHHIRETDTLARLGGDEFGILLENTSKERAIALAERIRQDIKDLRFSWQDKPFAISISCGMVAINKGTSSVHELMSCADMACYAAKDKGRDGIQWYSEDDAEYNQRRNEMQWASKIKQALEEDRFMLYFQPMKGLQPSCEGEHGEFLVRLYEDGGLVPPGAFIPAAERYNLMPLIDRWVVENVFQYLAESGLGKKDEGTFFINLSGTSLSDNAFFNDIRKLLKQYDIKPNRICLEITETAAIDNLTDAVEFITEIRDEGFKFALDDFGVGMSSFSYLKTIPVDYLKIDGSFVQNLLNDPIDKGIVEACNRISHAAGLQTIAEFVENQETEDALKAMGVDFGQGFGIAKPGPLKRGR</sequence>
<dbReference type="Gene3D" id="3.20.20.450">
    <property type="entry name" value="EAL domain"/>
    <property type="match status" value="1"/>
</dbReference>
<name>A0A9E8HJL0_9ALTE</name>
<keyword evidence="7" id="KW-1185">Reference proteome</keyword>
<dbReference type="InterPro" id="IPR000160">
    <property type="entry name" value="GGDEF_dom"/>
</dbReference>
<dbReference type="GO" id="GO:0071111">
    <property type="term" value="F:cyclic-guanylate-specific phosphodiesterase activity"/>
    <property type="evidence" value="ECO:0007669"/>
    <property type="project" value="InterPro"/>
</dbReference>
<dbReference type="Pfam" id="PF00563">
    <property type="entry name" value="EAL"/>
    <property type="match status" value="1"/>
</dbReference>
<feature type="domain" description="GGDEF" evidence="5">
    <location>
        <begin position="186"/>
        <end position="319"/>
    </location>
</feature>
<dbReference type="KEGG" id="asem:NNL22_02860"/>
<gene>
    <name evidence="6" type="ORF">NNL22_02860</name>
</gene>
<dbReference type="RefSeq" id="WP_251810625.1">
    <property type="nucleotide sequence ID" value="NZ_CP101527.1"/>
</dbReference>
<dbReference type="InterPro" id="IPR001789">
    <property type="entry name" value="Sig_transdc_resp-reg_receiver"/>
</dbReference>
<evidence type="ECO:0000256" key="1">
    <source>
        <dbReference type="ARBA" id="ARBA00001946"/>
    </source>
</evidence>
<dbReference type="SMART" id="SM00052">
    <property type="entry name" value="EAL"/>
    <property type="match status" value="1"/>
</dbReference>
<dbReference type="InterPro" id="IPR043128">
    <property type="entry name" value="Rev_trsase/Diguanyl_cyclase"/>
</dbReference>
<dbReference type="GO" id="GO:0000160">
    <property type="term" value="P:phosphorelay signal transduction system"/>
    <property type="evidence" value="ECO:0007669"/>
    <property type="project" value="InterPro"/>
</dbReference>
<keyword evidence="2" id="KW-0597">Phosphoprotein</keyword>
<dbReference type="CDD" id="cd00156">
    <property type="entry name" value="REC"/>
    <property type="match status" value="1"/>
</dbReference>
<dbReference type="FunFam" id="3.30.70.270:FF:000001">
    <property type="entry name" value="Diguanylate cyclase domain protein"/>
    <property type="match status" value="1"/>
</dbReference>
<evidence type="ECO:0000259" key="3">
    <source>
        <dbReference type="PROSITE" id="PS50110"/>
    </source>
</evidence>
<evidence type="ECO:0000259" key="5">
    <source>
        <dbReference type="PROSITE" id="PS50887"/>
    </source>
</evidence>
<accession>A0A9E8HJL0</accession>
<dbReference type="InterPro" id="IPR050706">
    <property type="entry name" value="Cyclic-di-GMP_PDE-like"/>
</dbReference>
<dbReference type="Pfam" id="PF00990">
    <property type="entry name" value="GGDEF"/>
    <property type="match status" value="1"/>
</dbReference>
<protein>
    <submittedName>
        <fullName evidence="6">EAL domain-containing protein</fullName>
    </submittedName>
</protein>
<dbReference type="SUPFAM" id="SSF52172">
    <property type="entry name" value="CheY-like"/>
    <property type="match status" value="1"/>
</dbReference>
<dbReference type="Proteomes" id="UP001164472">
    <property type="component" value="Chromosome"/>
</dbReference>
<dbReference type="SUPFAM" id="SSF55073">
    <property type="entry name" value="Nucleotide cyclase"/>
    <property type="match status" value="1"/>
</dbReference>
<feature type="domain" description="Response regulatory" evidence="3">
    <location>
        <begin position="21"/>
        <end position="137"/>
    </location>
</feature>
<comment type="cofactor">
    <cofactor evidence="1">
        <name>Mg(2+)</name>
        <dbReference type="ChEBI" id="CHEBI:18420"/>
    </cofactor>
</comment>
<dbReference type="PROSITE" id="PS50110">
    <property type="entry name" value="RESPONSE_REGULATORY"/>
    <property type="match status" value="1"/>
</dbReference>
<feature type="modified residue" description="4-aspartylphosphate" evidence="2">
    <location>
        <position position="72"/>
    </location>
</feature>
<dbReference type="PROSITE" id="PS50883">
    <property type="entry name" value="EAL"/>
    <property type="match status" value="1"/>
</dbReference>
<dbReference type="AlphaFoldDB" id="A0A9E8HJL0"/>
<dbReference type="NCBIfam" id="TIGR00254">
    <property type="entry name" value="GGDEF"/>
    <property type="match status" value="1"/>
</dbReference>
<dbReference type="Pfam" id="PF00072">
    <property type="entry name" value="Response_reg"/>
    <property type="match status" value="1"/>
</dbReference>
<proteinExistence type="predicted"/>
<dbReference type="Gene3D" id="3.30.70.270">
    <property type="match status" value="1"/>
</dbReference>
<dbReference type="PANTHER" id="PTHR33121">
    <property type="entry name" value="CYCLIC DI-GMP PHOSPHODIESTERASE PDEF"/>
    <property type="match status" value="1"/>
</dbReference>
<dbReference type="PANTHER" id="PTHR33121:SF23">
    <property type="entry name" value="CYCLIC DI-GMP PHOSPHODIESTERASE PDEB"/>
    <property type="match status" value="1"/>
</dbReference>
<evidence type="ECO:0000313" key="7">
    <source>
        <dbReference type="Proteomes" id="UP001164472"/>
    </source>
</evidence>
<feature type="domain" description="EAL" evidence="4">
    <location>
        <begin position="330"/>
        <end position="577"/>
    </location>
</feature>
<dbReference type="InterPro" id="IPR001633">
    <property type="entry name" value="EAL_dom"/>
</dbReference>
<dbReference type="InterPro" id="IPR035919">
    <property type="entry name" value="EAL_sf"/>
</dbReference>
<dbReference type="InterPro" id="IPR011006">
    <property type="entry name" value="CheY-like_superfamily"/>
</dbReference>
<dbReference type="SUPFAM" id="SSF141868">
    <property type="entry name" value="EAL domain-like"/>
    <property type="match status" value="1"/>
</dbReference>
<evidence type="ECO:0000256" key="2">
    <source>
        <dbReference type="PROSITE-ProRule" id="PRU00169"/>
    </source>
</evidence>
<dbReference type="CDD" id="cd01948">
    <property type="entry name" value="EAL"/>
    <property type="match status" value="1"/>
</dbReference>
<dbReference type="EMBL" id="CP101527">
    <property type="protein sequence ID" value="UZW75550.1"/>
    <property type="molecule type" value="Genomic_DNA"/>
</dbReference>
<dbReference type="Gene3D" id="3.40.50.2300">
    <property type="match status" value="1"/>
</dbReference>
<evidence type="ECO:0000259" key="4">
    <source>
        <dbReference type="PROSITE" id="PS50883"/>
    </source>
</evidence>